<dbReference type="KEGG" id="vei:Veis_1239"/>
<evidence type="ECO:0000313" key="2">
    <source>
        <dbReference type="Proteomes" id="UP000000374"/>
    </source>
</evidence>
<accession>A1WHA1</accession>
<reference evidence="2" key="1">
    <citation type="submission" date="2006-12" db="EMBL/GenBank/DDBJ databases">
        <title>Complete sequence of chromosome 1 of Verminephrobacter eiseniae EF01-2.</title>
        <authorList>
            <person name="Copeland A."/>
            <person name="Lucas S."/>
            <person name="Lapidus A."/>
            <person name="Barry K."/>
            <person name="Detter J.C."/>
            <person name="Glavina del Rio T."/>
            <person name="Dalin E."/>
            <person name="Tice H."/>
            <person name="Pitluck S."/>
            <person name="Chertkov O."/>
            <person name="Brettin T."/>
            <person name="Bruce D."/>
            <person name="Han C."/>
            <person name="Tapia R."/>
            <person name="Gilna P."/>
            <person name="Schmutz J."/>
            <person name="Larimer F."/>
            <person name="Land M."/>
            <person name="Hauser L."/>
            <person name="Kyrpides N."/>
            <person name="Kim E."/>
            <person name="Stahl D."/>
            <person name="Richardson P."/>
        </authorList>
    </citation>
    <scope>NUCLEOTIDE SEQUENCE [LARGE SCALE GENOMIC DNA]</scope>
    <source>
        <strain evidence="2">EF01-2</strain>
    </source>
</reference>
<dbReference type="HOGENOM" id="CLU_2276257_0_0_4"/>
<name>A1WHA1_VEREI</name>
<gene>
    <name evidence="1" type="ordered locus">Veis_1239</name>
</gene>
<organism evidence="1 2">
    <name type="scientific">Verminephrobacter eiseniae (strain EF01-2)</name>
    <dbReference type="NCBI Taxonomy" id="391735"/>
    <lineage>
        <taxon>Bacteria</taxon>
        <taxon>Pseudomonadati</taxon>
        <taxon>Pseudomonadota</taxon>
        <taxon>Betaproteobacteria</taxon>
        <taxon>Burkholderiales</taxon>
        <taxon>Comamonadaceae</taxon>
        <taxon>Verminephrobacter</taxon>
    </lineage>
</organism>
<keyword evidence="2" id="KW-1185">Reference proteome</keyword>
<sequence length="102" mass="10503">MRNEPGAAGLLLSEQRIRSGQKPGVARAGTSAFSGSTLNDARCTGGRCRCLRSIVSVVGKRRALGLAGAESLAMACAPAFPLCLTDLILPDLILPDLIPGRG</sequence>
<dbReference type="EMBL" id="CP000542">
    <property type="protein sequence ID" value="ABM57008.1"/>
    <property type="molecule type" value="Genomic_DNA"/>
</dbReference>
<evidence type="ECO:0000313" key="1">
    <source>
        <dbReference type="EMBL" id="ABM57008.1"/>
    </source>
</evidence>
<dbReference type="Proteomes" id="UP000000374">
    <property type="component" value="Chromosome"/>
</dbReference>
<protein>
    <submittedName>
        <fullName evidence="1">Uncharacterized protein</fullName>
    </submittedName>
</protein>
<dbReference type="AlphaFoldDB" id="A1WHA1"/>
<proteinExistence type="predicted"/>